<evidence type="ECO:0000256" key="5">
    <source>
        <dbReference type="ARBA" id="ARBA00022692"/>
    </source>
</evidence>
<dbReference type="AlphaFoldDB" id="E2SFS7"/>
<keyword evidence="7 9" id="KW-0472">Membrane</keyword>
<feature type="transmembrane region" description="Helical" evidence="9">
    <location>
        <begin position="93"/>
        <end position="120"/>
    </location>
</feature>
<evidence type="ECO:0000313" key="12">
    <source>
        <dbReference type="Proteomes" id="UP000003111"/>
    </source>
</evidence>
<gene>
    <name evidence="11" type="ORF">HMPREF0063_12886</name>
</gene>
<evidence type="ECO:0000256" key="2">
    <source>
        <dbReference type="ARBA" id="ARBA00007783"/>
    </source>
</evidence>
<dbReference type="InterPro" id="IPR051449">
    <property type="entry name" value="ABC-2_transporter_component"/>
</dbReference>
<evidence type="ECO:0000313" key="11">
    <source>
        <dbReference type="EMBL" id="EFQ81979.1"/>
    </source>
</evidence>
<dbReference type="RefSeq" id="WP_007079028.1">
    <property type="nucleotide sequence ID" value="NZ_CM001024.1"/>
</dbReference>
<evidence type="ECO:0000256" key="3">
    <source>
        <dbReference type="ARBA" id="ARBA00022448"/>
    </source>
</evidence>
<dbReference type="InterPro" id="IPR013525">
    <property type="entry name" value="ABC2_TM"/>
</dbReference>
<evidence type="ECO:0000259" key="10">
    <source>
        <dbReference type="PROSITE" id="PS51012"/>
    </source>
</evidence>
<reference evidence="11" key="1">
    <citation type="submission" date="2010-08" db="EMBL/GenBank/DDBJ databases">
        <authorList>
            <person name="Muzny D."/>
            <person name="Qin X."/>
            <person name="Buhay C."/>
            <person name="Dugan-Rocha S."/>
            <person name="Ding Y."/>
            <person name="Chen G."/>
            <person name="Hawes A."/>
            <person name="Holder M."/>
            <person name="Jhangiani S."/>
            <person name="Johnson A."/>
            <person name="Khan Z."/>
            <person name="Li Z."/>
            <person name="Liu W."/>
            <person name="Liu X."/>
            <person name="Perez L."/>
            <person name="Shen H."/>
            <person name="Wang Q."/>
            <person name="Watt J."/>
            <person name="Xi L."/>
            <person name="Xin Y."/>
            <person name="Zhou J."/>
            <person name="Deng J."/>
            <person name="Jiang H."/>
            <person name="Liu Y."/>
            <person name="Qu J."/>
            <person name="Song X.-Z."/>
            <person name="Zhang L."/>
            <person name="Villasana D."/>
            <person name="Johnson A."/>
            <person name="Liu J."/>
            <person name="Liyanage D."/>
            <person name="Lorensuhewa L."/>
            <person name="Robinson T."/>
            <person name="Song A."/>
            <person name="Song B.-B."/>
            <person name="Dinh H."/>
            <person name="Thornton R."/>
            <person name="Coyle M."/>
            <person name="Francisco L."/>
            <person name="Jackson L."/>
            <person name="Javaid M."/>
            <person name="Korchina V."/>
            <person name="Kovar C."/>
            <person name="Mata R."/>
            <person name="Mathew T."/>
            <person name="Ngo R."/>
            <person name="Nguyen L."/>
            <person name="Nguyen N."/>
            <person name="Okwuonu G."/>
            <person name="Ongeri F."/>
            <person name="Pham C."/>
            <person name="Simmons D."/>
            <person name="Wilczek-Boney K."/>
            <person name="Hale W."/>
            <person name="Jakkamsetti A."/>
            <person name="Pham P."/>
            <person name="Ruth R."/>
            <person name="San Lucas F."/>
            <person name="Warren J."/>
            <person name="Zhang J."/>
            <person name="Zhao Z."/>
            <person name="Zhou C."/>
            <person name="Zhu D."/>
            <person name="Lee S."/>
            <person name="Bess C."/>
            <person name="Blankenburg K."/>
            <person name="Forbes L."/>
            <person name="Fu Q."/>
            <person name="Gubbala S."/>
            <person name="Hirani K."/>
            <person name="Jayaseelan J.C."/>
            <person name="Lara F."/>
            <person name="Munidasa M."/>
            <person name="Palculict T."/>
            <person name="Patil S."/>
            <person name="Pu L.-L."/>
            <person name="Saada N."/>
            <person name="Tang L."/>
            <person name="Weissenberger G."/>
            <person name="Zhu Y."/>
            <person name="Hemphill L."/>
            <person name="Shang Y."/>
            <person name="Youmans B."/>
            <person name="Ayvaz T."/>
            <person name="Ross M."/>
            <person name="Santibanez J."/>
            <person name="Aqrawi P."/>
            <person name="Gross S."/>
            <person name="Joshi V."/>
            <person name="Fowler G."/>
            <person name="Nazareth L."/>
            <person name="Reid J."/>
            <person name="Worley K."/>
            <person name="Petrosino J."/>
            <person name="Highlander S."/>
            <person name="Gibbs R."/>
        </authorList>
    </citation>
    <scope>NUCLEOTIDE SEQUENCE [LARGE SCALE GENOMIC DNA]</scope>
    <source>
        <strain evidence="11">DSM 15272</strain>
    </source>
</reference>
<evidence type="ECO:0000256" key="1">
    <source>
        <dbReference type="ARBA" id="ARBA00004651"/>
    </source>
</evidence>
<keyword evidence="8" id="KW-0046">Antibiotic resistance</keyword>
<proteinExistence type="inferred from homology"/>
<dbReference type="PANTHER" id="PTHR30294">
    <property type="entry name" value="MEMBRANE COMPONENT OF ABC TRANSPORTER YHHJ-RELATED"/>
    <property type="match status" value="1"/>
</dbReference>
<evidence type="ECO:0000256" key="6">
    <source>
        <dbReference type="ARBA" id="ARBA00022989"/>
    </source>
</evidence>
<dbReference type="EMBL" id="ACLF03000014">
    <property type="protein sequence ID" value="EFQ81979.1"/>
    <property type="molecule type" value="Genomic_DNA"/>
</dbReference>
<comment type="caution">
    <text evidence="11">The sequence shown here is derived from an EMBL/GenBank/DDBJ whole genome shotgun (WGS) entry which is preliminary data.</text>
</comment>
<keyword evidence="4 9" id="KW-1003">Cell membrane</keyword>
<feature type="transmembrane region" description="Helical" evidence="9">
    <location>
        <begin position="132"/>
        <end position="152"/>
    </location>
</feature>
<dbReference type="Pfam" id="PF01061">
    <property type="entry name" value="ABC2_membrane"/>
    <property type="match status" value="1"/>
</dbReference>
<name>E2SFS7_9ACTN</name>
<dbReference type="InterPro" id="IPR047817">
    <property type="entry name" value="ABC2_TM_bact-type"/>
</dbReference>
<comment type="subcellular location">
    <subcellularLocation>
        <location evidence="1 9">Cell membrane</location>
        <topology evidence="1 9">Multi-pass membrane protein</topology>
    </subcellularLocation>
</comment>
<dbReference type="eggNOG" id="COG0842">
    <property type="taxonomic scope" value="Bacteria"/>
</dbReference>
<dbReference type="GO" id="GO:0140359">
    <property type="term" value="F:ABC-type transporter activity"/>
    <property type="evidence" value="ECO:0007669"/>
    <property type="project" value="InterPro"/>
</dbReference>
<keyword evidence="5 9" id="KW-0812">Transmembrane</keyword>
<dbReference type="InterPro" id="IPR000412">
    <property type="entry name" value="ABC_2_transport"/>
</dbReference>
<dbReference type="PROSITE" id="PS51012">
    <property type="entry name" value="ABC_TM2"/>
    <property type="match status" value="1"/>
</dbReference>
<dbReference type="OrthoDB" id="9776218at2"/>
<dbReference type="GO" id="GO:0046677">
    <property type="term" value="P:response to antibiotic"/>
    <property type="evidence" value="ECO:0007669"/>
    <property type="project" value="UniProtKB-KW"/>
</dbReference>
<comment type="similarity">
    <text evidence="2 9">Belongs to the ABC-2 integral membrane protein family.</text>
</comment>
<dbReference type="PIRSF" id="PIRSF006648">
    <property type="entry name" value="DrrB"/>
    <property type="match status" value="1"/>
</dbReference>
<sequence>MRRTVATARRVLQQLGHDRRSVAMIVVVPSLLLVLFRYIFDAQPTVFDRVGPQMLGLFPFVIMFLITSVTMVRERTSGTLERLLTTPLRRGELISGYALALGAAALVQAAVCSAVAIWFLGLDIDQPWTLGLFAVVSAVLGTATGLLVSAFATTEFQAVQFMPVVVLPQILLGGLLVPRATMPDVLHRISDVLPLSYATDAITEVTRSSTFTAGLASDLAVLVGCCVVAVAGASLTLRRRTP</sequence>
<feature type="transmembrane region" description="Helical" evidence="9">
    <location>
        <begin position="21"/>
        <end position="40"/>
    </location>
</feature>
<evidence type="ECO:0000256" key="8">
    <source>
        <dbReference type="ARBA" id="ARBA00023251"/>
    </source>
</evidence>
<feature type="domain" description="ABC transmembrane type-2" evidence="10">
    <location>
        <begin position="16"/>
        <end position="240"/>
    </location>
</feature>
<keyword evidence="12" id="KW-1185">Reference proteome</keyword>
<dbReference type="PANTHER" id="PTHR30294:SF38">
    <property type="entry name" value="TRANSPORT PERMEASE PROTEIN"/>
    <property type="match status" value="1"/>
</dbReference>
<feature type="transmembrane region" description="Helical" evidence="9">
    <location>
        <begin position="159"/>
        <end position="177"/>
    </location>
</feature>
<feature type="transmembrane region" description="Helical" evidence="9">
    <location>
        <begin position="219"/>
        <end position="237"/>
    </location>
</feature>
<keyword evidence="6 9" id="KW-1133">Transmembrane helix</keyword>
<dbReference type="GO" id="GO:0043190">
    <property type="term" value="C:ATP-binding cassette (ABC) transporter complex"/>
    <property type="evidence" value="ECO:0007669"/>
    <property type="project" value="InterPro"/>
</dbReference>
<accession>E2SFS7</accession>
<keyword evidence="3 9" id="KW-0813">Transport</keyword>
<dbReference type="STRING" id="585531.HMPREF0063_12886"/>
<evidence type="ECO:0000256" key="9">
    <source>
        <dbReference type="RuleBase" id="RU361157"/>
    </source>
</evidence>
<organism evidence="11 12">
    <name type="scientific">Aeromicrobium marinum DSM 15272</name>
    <dbReference type="NCBI Taxonomy" id="585531"/>
    <lineage>
        <taxon>Bacteria</taxon>
        <taxon>Bacillati</taxon>
        <taxon>Actinomycetota</taxon>
        <taxon>Actinomycetes</taxon>
        <taxon>Propionibacteriales</taxon>
        <taxon>Nocardioidaceae</taxon>
        <taxon>Aeromicrobium</taxon>
    </lineage>
</organism>
<protein>
    <recommendedName>
        <fullName evidence="9">Transport permease protein</fullName>
    </recommendedName>
</protein>
<dbReference type="HOGENOM" id="CLU_039483_7_1_11"/>
<evidence type="ECO:0000256" key="4">
    <source>
        <dbReference type="ARBA" id="ARBA00022475"/>
    </source>
</evidence>
<evidence type="ECO:0000256" key="7">
    <source>
        <dbReference type="ARBA" id="ARBA00023136"/>
    </source>
</evidence>
<feature type="transmembrane region" description="Helical" evidence="9">
    <location>
        <begin position="52"/>
        <end position="72"/>
    </location>
</feature>
<dbReference type="Proteomes" id="UP000003111">
    <property type="component" value="Unassembled WGS sequence"/>
</dbReference>